<keyword evidence="2" id="KW-1185">Reference proteome</keyword>
<keyword evidence="1" id="KW-0614">Plasmid</keyword>
<accession>A0A1W6WYJ3</accession>
<evidence type="ECO:0000313" key="2">
    <source>
        <dbReference type="Proteomes" id="UP000194143"/>
    </source>
</evidence>
<reference evidence="1 2" key="1">
    <citation type="submission" date="2017-04" db="EMBL/GenBank/DDBJ databases">
        <title>Complete Genome Sequence of Bacillus thuringiensis type Strain ATCC 10792.</title>
        <authorList>
            <person name="Oh D.-H."/>
            <person name="Park B.-J."/>
            <person name="Shuai W."/>
            <person name="Chelliah R."/>
        </authorList>
    </citation>
    <scope>NUCLEOTIDE SEQUENCE [LARGE SCALE GENOMIC DNA]</scope>
    <source>
        <strain evidence="1 2">ATCC 10792</strain>
        <plasmid evidence="1 2">poh2</plasmid>
    </source>
</reference>
<geneLocation type="plasmid" evidence="1 2">
    <name>poh2</name>
</geneLocation>
<evidence type="ECO:0000313" key="1">
    <source>
        <dbReference type="EMBL" id="ARP61627.1"/>
    </source>
</evidence>
<gene>
    <name evidence="1" type="ORF">CAB88_31960</name>
</gene>
<dbReference type="AlphaFoldDB" id="A0A1W6WYJ3"/>
<dbReference type="EMBL" id="CP021063">
    <property type="protein sequence ID" value="ARP61627.1"/>
    <property type="molecule type" value="Genomic_DNA"/>
</dbReference>
<dbReference type="Proteomes" id="UP000194143">
    <property type="component" value="Plasmid poh2"/>
</dbReference>
<organism evidence="1 2">
    <name type="scientific">Bacillus thuringiensis</name>
    <dbReference type="NCBI Taxonomy" id="1428"/>
    <lineage>
        <taxon>Bacteria</taxon>
        <taxon>Bacillati</taxon>
        <taxon>Bacillota</taxon>
        <taxon>Bacilli</taxon>
        <taxon>Bacillales</taxon>
        <taxon>Bacillaceae</taxon>
        <taxon>Bacillus</taxon>
        <taxon>Bacillus cereus group</taxon>
    </lineage>
</organism>
<proteinExistence type="predicted"/>
<protein>
    <submittedName>
        <fullName evidence="1">Uncharacterized protein</fullName>
    </submittedName>
</protein>
<name>A0A1W6WYJ3_BACTU</name>
<sequence length="175" mass="20784">MKYCAYCGEKILTKPEQDLTKLKCTYCDAKLYDTKNRVLKIYDGNSRFKFNNLQKTVSLDDAKGSVEFLKSYNIFDLYLLLKEVREARSGHYTTFNIFKEASKCSKATKEDAKQFYKLSQTERQAYVYWTRRQCIIENILIEKQGFFPEAITQELLHEKYEQILKSKNRRMILSN</sequence>